<keyword evidence="4" id="KW-0699">rRNA-binding</keyword>
<dbReference type="GO" id="GO:0003735">
    <property type="term" value="F:structural constituent of ribosome"/>
    <property type="evidence" value="ECO:0007669"/>
    <property type="project" value="InterPro"/>
</dbReference>
<evidence type="ECO:0000256" key="2">
    <source>
        <dbReference type="ARBA" id="ARBA00022980"/>
    </source>
</evidence>
<comment type="caution">
    <text evidence="6">The sequence shown here is derived from an EMBL/GenBank/DDBJ whole genome shotgun (WGS) entry which is preliminary data.</text>
</comment>
<dbReference type="GO" id="GO:0006412">
    <property type="term" value="P:translation"/>
    <property type="evidence" value="ECO:0007669"/>
    <property type="project" value="UniProtKB-UniRule"/>
</dbReference>
<protein>
    <recommendedName>
        <fullName evidence="4">Small ribosomal subunit protein bS18</fullName>
    </recommendedName>
</protein>
<name>A0A1F7I0B9_9BACT</name>
<dbReference type="InterPro" id="IPR001648">
    <property type="entry name" value="Ribosomal_bS18"/>
</dbReference>
<evidence type="ECO:0000313" key="6">
    <source>
        <dbReference type="EMBL" id="OGK36797.1"/>
    </source>
</evidence>
<keyword evidence="2 4" id="KW-0689">Ribosomal protein</keyword>
<dbReference type="Pfam" id="PF01084">
    <property type="entry name" value="Ribosomal_S18"/>
    <property type="match status" value="1"/>
</dbReference>
<comment type="similarity">
    <text evidence="1 4 5">Belongs to the bacterial ribosomal protein bS18 family.</text>
</comment>
<comment type="function">
    <text evidence="4">Binds as a heterodimer with protein bS6 to the central domain of the 16S rRNA, where it helps stabilize the platform of the 30S subunit.</text>
</comment>
<comment type="subunit">
    <text evidence="4">Part of the 30S ribosomal subunit. Forms a tight heterodimer with protein bS6.</text>
</comment>
<proteinExistence type="inferred from homology"/>
<evidence type="ECO:0000256" key="1">
    <source>
        <dbReference type="ARBA" id="ARBA00005589"/>
    </source>
</evidence>
<dbReference type="SUPFAM" id="SSF46911">
    <property type="entry name" value="Ribosomal protein S18"/>
    <property type="match status" value="1"/>
</dbReference>
<accession>A0A1F7I0B9</accession>
<dbReference type="GO" id="GO:0070181">
    <property type="term" value="F:small ribosomal subunit rRNA binding"/>
    <property type="evidence" value="ECO:0007669"/>
    <property type="project" value="TreeGrafter"/>
</dbReference>
<gene>
    <name evidence="4" type="primary">rpsR</name>
    <name evidence="6" type="ORF">A3F03_01750</name>
</gene>
<dbReference type="Gene3D" id="4.10.640.10">
    <property type="entry name" value="Ribosomal protein S18"/>
    <property type="match status" value="1"/>
</dbReference>
<dbReference type="PANTHER" id="PTHR13479:SF40">
    <property type="entry name" value="SMALL RIBOSOMAL SUBUNIT PROTEIN BS18M"/>
    <property type="match status" value="1"/>
</dbReference>
<sequence length="81" mass="9514">MAKKKSRIRKPKKTKEECYFCKEKKEPSFGDIQVLKRYLTERNKIIPRSRTGVCAGHQKDLSKNIKQARHLALLPFTAREI</sequence>
<dbReference type="NCBIfam" id="TIGR00165">
    <property type="entry name" value="S18"/>
    <property type="match status" value="1"/>
</dbReference>
<evidence type="ECO:0000256" key="5">
    <source>
        <dbReference type="RuleBase" id="RU003910"/>
    </source>
</evidence>
<reference evidence="6 7" key="1">
    <citation type="journal article" date="2016" name="Nat. Commun.">
        <title>Thousands of microbial genomes shed light on interconnected biogeochemical processes in an aquifer system.</title>
        <authorList>
            <person name="Anantharaman K."/>
            <person name="Brown C.T."/>
            <person name="Hug L.A."/>
            <person name="Sharon I."/>
            <person name="Castelle C.J."/>
            <person name="Probst A.J."/>
            <person name="Thomas B.C."/>
            <person name="Singh A."/>
            <person name="Wilkins M.J."/>
            <person name="Karaoz U."/>
            <person name="Brodie E.L."/>
            <person name="Williams K.H."/>
            <person name="Hubbard S.S."/>
            <person name="Banfield J.F."/>
        </authorList>
    </citation>
    <scope>NUCLEOTIDE SEQUENCE [LARGE SCALE GENOMIC DNA]</scope>
</reference>
<organism evidence="6 7">
    <name type="scientific">Candidatus Roizmanbacteria bacterium RIFCSPHIGHO2_12_FULL_41_11</name>
    <dbReference type="NCBI Taxonomy" id="1802052"/>
    <lineage>
        <taxon>Bacteria</taxon>
        <taxon>Candidatus Roizmaniibacteriota</taxon>
    </lineage>
</organism>
<dbReference type="GO" id="GO:0022627">
    <property type="term" value="C:cytosolic small ribosomal subunit"/>
    <property type="evidence" value="ECO:0007669"/>
    <property type="project" value="TreeGrafter"/>
</dbReference>
<dbReference type="HAMAP" id="MF_00270">
    <property type="entry name" value="Ribosomal_bS18"/>
    <property type="match status" value="1"/>
</dbReference>
<dbReference type="Proteomes" id="UP000176803">
    <property type="component" value="Unassembled WGS sequence"/>
</dbReference>
<evidence type="ECO:0000256" key="3">
    <source>
        <dbReference type="ARBA" id="ARBA00023274"/>
    </source>
</evidence>
<keyword evidence="3 4" id="KW-0687">Ribonucleoprotein</keyword>
<dbReference type="InterPro" id="IPR036870">
    <property type="entry name" value="Ribosomal_bS18_sf"/>
</dbReference>
<evidence type="ECO:0000313" key="7">
    <source>
        <dbReference type="Proteomes" id="UP000176803"/>
    </source>
</evidence>
<dbReference type="PRINTS" id="PR00974">
    <property type="entry name" value="RIBOSOMALS18"/>
</dbReference>
<keyword evidence="4" id="KW-0694">RNA-binding</keyword>
<dbReference type="EMBL" id="MGAC01000053">
    <property type="protein sequence ID" value="OGK36797.1"/>
    <property type="molecule type" value="Genomic_DNA"/>
</dbReference>
<dbReference type="AlphaFoldDB" id="A0A1F7I0B9"/>
<evidence type="ECO:0000256" key="4">
    <source>
        <dbReference type="HAMAP-Rule" id="MF_00270"/>
    </source>
</evidence>
<dbReference type="PANTHER" id="PTHR13479">
    <property type="entry name" value="30S RIBOSOMAL PROTEIN S18"/>
    <property type="match status" value="1"/>
</dbReference>